<dbReference type="Proteomes" id="UP000728185">
    <property type="component" value="Unassembled WGS sequence"/>
</dbReference>
<dbReference type="SUPFAM" id="SSF53822">
    <property type="entry name" value="Periplasmic binding protein-like I"/>
    <property type="match status" value="1"/>
</dbReference>
<dbReference type="Gene3D" id="3.40.50.2300">
    <property type="match status" value="1"/>
</dbReference>
<comment type="subcellular location">
    <subcellularLocation>
        <location evidence="1">Membrane</location>
    </subcellularLocation>
</comment>
<dbReference type="GO" id="GO:0016020">
    <property type="term" value="C:membrane"/>
    <property type="evidence" value="ECO:0007669"/>
    <property type="project" value="UniProtKB-SubCell"/>
</dbReference>
<evidence type="ECO:0000256" key="3">
    <source>
        <dbReference type="ARBA" id="ARBA00022989"/>
    </source>
</evidence>
<comment type="caution">
    <text evidence="6">The sequence shown here is derived from an EMBL/GenBank/DDBJ whole genome shotgun (WGS) entry which is preliminary data.</text>
</comment>
<dbReference type="AlphaFoldDB" id="A0A8E0S852"/>
<dbReference type="EMBL" id="LUCM01001060">
    <property type="protein sequence ID" value="KAA0199550.1"/>
    <property type="molecule type" value="Genomic_DNA"/>
</dbReference>
<dbReference type="OrthoDB" id="6247219at2759"/>
<evidence type="ECO:0000313" key="6">
    <source>
        <dbReference type="EMBL" id="KAA0199550.1"/>
    </source>
</evidence>
<name>A0A8E0S852_9TREM</name>
<dbReference type="PANTHER" id="PTHR44755">
    <property type="entry name" value="NATRIURETIC PEPTIDE RECEPTOR 3-RELATED"/>
    <property type="match status" value="1"/>
</dbReference>
<sequence>MLHILCTTCQPSYSVESTNANNSGKFGFIFRCVSLLFVILCVSVRGAYNQQYCKPSDSPEQPPRRFPMNDVLNAFDRVLNATNSINAARARLASSEKPGKYYRYVPEVHLGIQLDALGEENFAQVLPALDVAIEKIKQNSNFNKVQFTTVPILHISSIACDSLAVLHQFETKAVDVLLGPLNDFSIANAARFSNSMYNVPIVTPGGFAYQLKDKIEYALLTRVFFSYSDLPWLIENTMKQYGWLPHEQTPIGLYAARKSRLIDEGTGHTALVGVFQQQSINAFLLDNGYKVFHILTEDETGVVDQFLKRLPDTARSESSVFSPTLVGGGMSAP</sequence>
<evidence type="ECO:0000259" key="5">
    <source>
        <dbReference type="Pfam" id="PF01094"/>
    </source>
</evidence>
<evidence type="ECO:0000313" key="7">
    <source>
        <dbReference type="Proteomes" id="UP000728185"/>
    </source>
</evidence>
<dbReference type="GO" id="GO:0007165">
    <property type="term" value="P:signal transduction"/>
    <property type="evidence" value="ECO:0007669"/>
    <property type="project" value="TreeGrafter"/>
</dbReference>
<dbReference type="GO" id="GO:0038023">
    <property type="term" value="F:signaling receptor activity"/>
    <property type="evidence" value="ECO:0007669"/>
    <property type="project" value="TreeGrafter"/>
</dbReference>
<dbReference type="InterPro" id="IPR052612">
    <property type="entry name" value="ANP_Clearance_Receptor"/>
</dbReference>
<reference evidence="6" key="1">
    <citation type="submission" date="2019-05" db="EMBL/GenBank/DDBJ databases">
        <title>Annotation for the trematode Fasciolopsis buski.</title>
        <authorList>
            <person name="Choi Y.-J."/>
        </authorList>
    </citation>
    <scope>NUCLEOTIDE SEQUENCE</scope>
    <source>
        <strain evidence="6">HT</strain>
        <tissue evidence="6">Whole worm</tissue>
    </source>
</reference>
<organism evidence="6 7">
    <name type="scientific">Fasciolopsis buskii</name>
    <dbReference type="NCBI Taxonomy" id="27845"/>
    <lineage>
        <taxon>Eukaryota</taxon>
        <taxon>Metazoa</taxon>
        <taxon>Spiralia</taxon>
        <taxon>Lophotrochozoa</taxon>
        <taxon>Platyhelminthes</taxon>
        <taxon>Trematoda</taxon>
        <taxon>Digenea</taxon>
        <taxon>Plagiorchiida</taxon>
        <taxon>Echinostomata</taxon>
        <taxon>Echinostomatoidea</taxon>
        <taxon>Fasciolidae</taxon>
        <taxon>Fasciolopsis</taxon>
    </lineage>
</organism>
<dbReference type="InterPro" id="IPR001828">
    <property type="entry name" value="ANF_lig-bd_rcpt"/>
</dbReference>
<dbReference type="InterPro" id="IPR028082">
    <property type="entry name" value="Peripla_BP_I"/>
</dbReference>
<protein>
    <submittedName>
        <fullName evidence="6">Guanylate cyclase</fullName>
    </submittedName>
</protein>
<evidence type="ECO:0000256" key="2">
    <source>
        <dbReference type="ARBA" id="ARBA00022692"/>
    </source>
</evidence>
<keyword evidence="7" id="KW-1185">Reference proteome</keyword>
<keyword evidence="3" id="KW-1133">Transmembrane helix</keyword>
<evidence type="ECO:0000256" key="1">
    <source>
        <dbReference type="ARBA" id="ARBA00004370"/>
    </source>
</evidence>
<feature type="domain" description="Receptor ligand binding region" evidence="5">
    <location>
        <begin position="125"/>
        <end position="243"/>
    </location>
</feature>
<keyword evidence="4" id="KW-0472">Membrane</keyword>
<accession>A0A8E0S852</accession>
<proteinExistence type="predicted"/>
<keyword evidence="2" id="KW-0812">Transmembrane</keyword>
<dbReference type="PANTHER" id="PTHR44755:SF11">
    <property type="entry name" value="ATRIAL NATRIURETIC PEPTIDE RECEPTOR 3 ISOFORM X1"/>
    <property type="match status" value="1"/>
</dbReference>
<dbReference type="GO" id="GO:0017046">
    <property type="term" value="F:peptide hormone binding"/>
    <property type="evidence" value="ECO:0007669"/>
    <property type="project" value="TreeGrafter"/>
</dbReference>
<gene>
    <name evidence="6" type="ORF">FBUS_01449</name>
</gene>
<evidence type="ECO:0000256" key="4">
    <source>
        <dbReference type="ARBA" id="ARBA00023136"/>
    </source>
</evidence>
<dbReference type="Pfam" id="PF01094">
    <property type="entry name" value="ANF_receptor"/>
    <property type="match status" value="1"/>
</dbReference>